<organism evidence="2">
    <name type="scientific">Culex tarsalis</name>
    <name type="common">Encephalitis mosquito</name>
    <dbReference type="NCBI Taxonomy" id="7177"/>
    <lineage>
        <taxon>Eukaryota</taxon>
        <taxon>Metazoa</taxon>
        <taxon>Ecdysozoa</taxon>
        <taxon>Arthropoda</taxon>
        <taxon>Hexapoda</taxon>
        <taxon>Insecta</taxon>
        <taxon>Pterygota</taxon>
        <taxon>Neoptera</taxon>
        <taxon>Endopterygota</taxon>
        <taxon>Diptera</taxon>
        <taxon>Nematocera</taxon>
        <taxon>Culicoidea</taxon>
        <taxon>Culicidae</taxon>
        <taxon>Culicinae</taxon>
        <taxon>Culicini</taxon>
        <taxon>Culex</taxon>
        <taxon>Culex</taxon>
    </lineage>
</organism>
<sequence length="159" mass="18571">MASFLLLCLALFPATVHLVDVPQGCVEIRNREIDRFLVTSSPRDYERRHVGYSGTAEQWFIIREGPGYRIIHQKLQEELFESEQSWNGNYVFTWTPKTRTSSGLWNIYQASPNTNYFIIKNIKFGHCLWTRGVGGWIGAYPDCKGNEYQWQIHSFKCKN</sequence>
<proteinExistence type="predicted"/>
<dbReference type="InterPro" id="IPR035992">
    <property type="entry name" value="Ricin_B-like_lectins"/>
</dbReference>
<accession>A0A1Q3FU23</accession>
<dbReference type="Gene3D" id="2.80.10.50">
    <property type="match status" value="1"/>
</dbReference>
<name>A0A1Q3FU23_CULTA</name>
<reference evidence="2" key="1">
    <citation type="submission" date="2017-01" db="EMBL/GenBank/DDBJ databases">
        <title>A deep insight into the sialotranscriptome of adult male and female Cluex tarsalis mosquitoes.</title>
        <authorList>
            <person name="Ribeiro J.M."/>
            <person name="Moreira F."/>
            <person name="Bernard K.A."/>
            <person name="Calvo E."/>
        </authorList>
    </citation>
    <scope>NUCLEOTIDE SEQUENCE</scope>
    <source>
        <strain evidence="2">Kern County</strain>
        <tissue evidence="2">Salivary glands</tissue>
    </source>
</reference>
<feature type="chain" id="PRO_5012885376" evidence="1">
    <location>
        <begin position="19"/>
        <end position="159"/>
    </location>
</feature>
<dbReference type="SUPFAM" id="SSF50370">
    <property type="entry name" value="Ricin B-like lectins"/>
    <property type="match status" value="1"/>
</dbReference>
<dbReference type="AlphaFoldDB" id="A0A1Q3FU23"/>
<evidence type="ECO:0000256" key="1">
    <source>
        <dbReference type="SAM" id="SignalP"/>
    </source>
</evidence>
<keyword evidence="1" id="KW-0732">Signal</keyword>
<dbReference type="EMBL" id="GFDL01004007">
    <property type="protein sequence ID" value="JAV31038.1"/>
    <property type="molecule type" value="Transcribed_RNA"/>
</dbReference>
<feature type="signal peptide" evidence="1">
    <location>
        <begin position="1"/>
        <end position="18"/>
    </location>
</feature>
<protein>
    <submittedName>
        <fullName evidence="2">Putative conserved secreted protein</fullName>
    </submittedName>
</protein>
<dbReference type="CDD" id="cd23667">
    <property type="entry name" value="beta-trefoil_Ricin_CqDVP-like"/>
    <property type="match status" value="1"/>
</dbReference>
<evidence type="ECO:0000313" key="2">
    <source>
        <dbReference type="EMBL" id="JAV31038.1"/>
    </source>
</evidence>